<dbReference type="AlphaFoldDB" id="A0A1H1AVR7"/>
<organism evidence="3 4">
    <name type="scientific">Thermostaphylospora chromogena</name>
    <dbReference type="NCBI Taxonomy" id="35622"/>
    <lineage>
        <taxon>Bacteria</taxon>
        <taxon>Bacillati</taxon>
        <taxon>Actinomycetota</taxon>
        <taxon>Actinomycetes</taxon>
        <taxon>Streptosporangiales</taxon>
        <taxon>Thermomonosporaceae</taxon>
        <taxon>Thermostaphylospora</taxon>
    </lineage>
</organism>
<dbReference type="EMBL" id="FNKK01000002">
    <property type="protein sequence ID" value="SDQ43777.1"/>
    <property type="molecule type" value="Genomic_DNA"/>
</dbReference>
<dbReference type="InterPro" id="IPR036691">
    <property type="entry name" value="Endo/exonu/phosph_ase_sf"/>
</dbReference>
<feature type="transmembrane region" description="Helical" evidence="1">
    <location>
        <begin position="54"/>
        <end position="76"/>
    </location>
</feature>
<feature type="transmembrane region" description="Helical" evidence="1">
    <location>
        <begin position="30"/>
        <end position="48"/>
    </location>
</feature>
<dbReference type="OrthoDB" id="2340043at2"/>
<evidence type="ECO:0000313" key="3">
    <source>
        <dbReference type="EMBL" id="SDQ43777.1"/>
    </source>
</evidence>
<gene>
    <name evidence="3" type="ORF">SAMN04489764_0676</name>
</gene>
<evidence type="ECO:0000256" key="1">
    <source>
        <dbReference type="SAM" id="Phobius"/>
    </source>
</evidence>
<keyword evidence="1" id="KW-0472">Membrane</keyword>
<accession>A0A1H1AVR7</accession>
<feature type="domain" description="Endonuclease/exonuclease/phosphatase" evidence="2">
    <location>
        <begin position="119"/>
        <end position="324"/>
    </location>
</feature>
<dbReference type="STRING" id="35622.SAMN04489764_0676"/>
<name>A0A1H1AVR7_9ACTN</name>
<keyword evidence="3" id="KW-0540">Nuclease</keyword>
<dbReference type="RefSeq" id="WP_093257647.1">
    <property type="nucleotide sequence ID" value="NZ_FNKK01000002.1"/>
</dbReference>
<dbReference type="GO" id="GO:0004519">
    <property type="term" value="F:endonuclease activity"/>
    <property type="evidence" value="ECO:0007669"/>
    <property type="project" value="UniProtKB-KW"/>
</dbReference>
<feature type="transmembrane region" description="Helical" evidence="1">
    <location>
        <begin position="83"/>
        <end position="104"/>
    </location>
</feature>
<dbReference type="Gene3D" id="3.60.10.10">
    <property type="entry name" value="Endonuclease/exonuclease/phosphatase"/>
    <property type="match status" value="1"/>
</dbReference>
<evidence type="ECO:0000313" key="4">
    <source>
        <dbReference type="Proteomes" id="UP000217103"/>
    </source>
</evidence>
<dbReference type="Pfam" id="PF03372">
    <property type="entry name" value="Exo_endo_phos"/>
    <property type="match status" value="1"/>
</dbReference>
<dbReference type="InterPro" id="IPR005135">
    <property type="entry name" value="Endo/exonuclease/phosphatase"/>
</dbReference>
<evidence type="ECO:0000259" key="2">
    <source>
        <dbReference type="Pfam" id="PF03372"/>
    </source>
</evidence>
<proteinExistence type="predicted"/>
<dbReference type="Proteomes" id="UP000217103">
    <property type="component" value="Unassembled WGS sequence"/>
</dbReference>
<dbReference type="GO" id="GO:0004527">
    <property type="term" value="F:exonuclease activity"/>
    <property type="evidence" value="ECO:0007669"/>
    <property type="project" value="UniProtKB-KW"/>
</dbReference>
<dbReference type="SUPFAM" id="SSF56219">
    <property type="entry name" value="DNase I-like"/>
    <property type="match status" value="1"/>
</dbReference>
<keyword evidence="3" id="KW-0378">Hydrolase</keyword>
<keyword evidence="3" id="KW-0255">Endonuclease</keyword>
<sequence>MESIAIKSESPVGGVIVTPPRRRWKVPRTLAWLAITPFAAWAVARLAGLERGAFTTQIMTATPYAAAGSLVPLLLAALSRNRAAIAVALATTAALGFAVVPRAVGTADTAVEGRRLKVLTVNLLFGRAEPEAVLDLVRRLDPDVISAQELTPGAVADLDAAGLKELMPYRYLQDEWSAGGAGIYAKHPLTPRTGLFQPIGHNMPAATLALPGGDPIEIVNVHPYPPLGSQVYEWEAAIDAMPPAADDVVRVLAGDFNASLDHAPLRRLMSRGYVDAAAEVGEGLTPTWPANRRVPPIITIDHVLADERVGVAGVSVHTVEGTDHRALFADLRIPEVR</sequence>
<keyword evidence="1" id="KW-0812">Transmembrane</keyword>
<keyword evidence="1" id="KW-1133">Transmembrane helix</keyword>
<keyword evidence="3" id="KW-0269">Exonuclease</keyword>
<protein>
    <submittedName>
        <fullName evidence="3">Uncharacterized conserved protein YafD, endonuclease/exonuclease/phosphatase (EEP) superfamily</fullName>
    </submittedName>
</protein>
<keyword evidence="4" id="KW-1185">Reference proteome</keyword>
<reference evidence="3 4" key="1">
    <citation type="submission" date="2016-10" db="EMBL/GenBank/DDBJ databases">
        <authorList>
            <person name="de Groot N.N."/>
        </authorList>
    </citation>
    <scope>NUCLEOTIDE SEQUENCE [LARGE SCALE GENOMIC DNA]</scope>
    <source>
        <strain evidence="3 4">DSM 43794</strain>
    </source>
</reference>